<keyword evidence="2" id="KW-0129">CBS domain</keyword>
<dbReference type="RefSeq" id="WP_381348425.1">
    <property type="nucleotide sequence ID" value="NZ_JBHMCY010000049.1"/>
</dbReference>
<name>A0ABV5N5M8_9ACTN</name>
<dbReference type="PROSITE" id="PS51371">
    <property type="entry name" value="CBS"/>
    <property type="match status" value="1"/>
</dbReference>
<evidence type="ECO:0000256" key="2">
    <source>
        <dbReference type="PROSITE-ProRule" id="PRU00703"/>
    </source>
</evidence>
<dbReference type="SUPFAM" id="SSF54631">
    <property type="entry name" value="CBS-domain pair"/>
    <property type="match status" value="1"/>
</dbReference>
<keyword evidence="5" id="KW-1185">Reference proteome</keyword>
<dbReference type="Proteomes" id="UP001589709">
    <property type="component" value="Unassembled WGS sequence"/>
</dbReference>
<feature type="domain" description="CBS" evidence="3">
    <location>
        <begin position="74"/>
        <end position="134"/>
    </location>
</feature>
<dbReference type="PANTHER" id="PTHR48108">
    <property type="entry name" value="CBS DOMAIN-CONTAINING PROTEIN CBSX2, CHLOROPLASTIC"/>
    <property type="match status" value="1"/>
</dbReference>
<dbReference type="CDD" id="cd04622">
    <property type="entry name" value="CBS_pair_HRP1_like"/>
    <property type="match status" value="1"/>
</dbReference>
<accession>A0ABV5N5M8</accession>
<dbReference type="EMBL" id="JBHMCY010000049">
    <property type="protein sequence ID" value="MFB9465596.1"/>
    <property type="molecule type" value="Genomic_DNA"/>
</dbReference>
<evidence type="ECO:0000259" key="3">
    <source>
        <dbReference type="PROSITE" id="PS51371"/>
    </source>
</evidence>
<comment type="caution">
    <text evidence="4">The sequence shown here is derived from an EMBL/GenBank/DDBJ whole genome shotgun (WGS) entry which is preliminary data.</text>
</comment>
<reference evidence="4 5" key="1">
    <citation type="submission" date="2024-09" db="EMBL/GenBank/DDBJ databases">
        <authorList>
            <person name="Sun Q."/>
            <person name="Mori K."/>
        </authorList>
    </citation>
    <scope>NUCLEOTIDE SEQUENCE [LARGE SCALE GENOMIC DNA]</scope>
    <source>
        <strain evidence="4 5">JCM 6917</strain>
    </source>
</reference>
<dbReference type="SMART" id="SM00116">
    <property type="entry name" value="CBS"/>
    <property type="match status" value="2"/>
</dbReference>
<dbReference type="InterPro" id="IPR051462">
    <property type="entry name" value="CBS_domain-containing"/>
</dbReference>
<evidence type="ECO:0000313" key="4">
    <source>
        <dbReference type="EMBL" id="MFB9465596.1"/>
    </source>
</evidence>
<proteinExistence type="predicted"/>
<dbReference type="InterPro" id="IPR000644">
    <property type="entry name" value="CBS_dom"/>
</dbReference>
<dbReference type="PANTHER" id="PTHR48108:SF34">
    <property type="entry name" value="CBS DOMAIN-CONTAINING PROTEIN YHCV"/>
    <property type="match status" value="1"/>
</dbReference>
<keyword evidence="1" id="KW-0677">Repeat</keyword>
<dbReference type="Pfam" id="PF00571">
    <property type="entry name" value="CBS"/>
    <property type="match status" value="2"/>
</dbReference>
<gene>
    <name evidence="4" type="ORF">ACFF45_23520</name>
</gene>
<evidence type="ECO:0000256" key="1">
    <source>
        <dbReference type="ARBA" id="ARBA00022737"/>
    </source>
</evidence>
<dbReference type="Gene3D" id="3.10.580.10">
    <property type="entry name" value="CBS-domain"/>
    <property type="match status" value="1"/>
</dbReference>
<evidence type="ECO:0000313" key="5">
    <source>
        <dbReference type="Proteomes" id="UP001589709"/>
    </source>
</evidence>
<sequence length="141" mass="15041">MTRQVRDVMSPGTASVEPMTTVARAARVMRDRDIGDVLVAYGRDLFGVLTDRDIAIRAVAEARDPCITPVGSLCTRPPVVTVAADDTTDHAVALMRQHAVRRLPVVDREGHPVGVVSLGDLAACEDPHSALADISRAAPNH</sequence>
<organism evidence="4 5">
    <name type="scientific">Streptomyces cinereospinus</name>
    <dbReference type="NCBI Taxonomy" id="285561"/>
    <lineage>
        <taxon>Bacteria</taxon>
        <taxon>Bacillati</taxon>
        <taxon>Actinomycetota</taxon>
        <taxon>Actinomycetes</taxon>
        <taxon>Kitasatosporales</taxon>
        <taxon>Streptomycetaceae</taxon>
        <taxon>Streptomyces</taxon>
    </lineage>
</organism>
<dbReference type="InterPro" id="IPR046342">
    <property type="entry name" value="CBS_dom_sf"/>
</dbReference>
<protein>
    <submittedName>
        <fullName evidence="4">CBS domain-containing protein</fullName>
    </submittedName>
</protein>